<dbReference type="EMBL" id="LAZR01055064">
    <property type="protein sequence ID" value="KKK77209.1"/>
    <property type="molecule type" value="Genomic_DNA"/>
</dbReference>
<proteinExistence type="predicted"/>
<gene>
    <name evidence="1" type="ORF">LCGC14_2855910</name>
</gene>
<accession>A0A0F9AFA9</accession>
<dbReference type="AlphaFoldDB" id="A0A0F9AFA9"/>
<evidence type="ECO:0000313" key="1">
    <source>
        <dbReference type="EMBL" id="KKK77209.1"/>
    </source>
</evidence>
<organism evidence="1">
    <name type="scientific">marine sediment metagenome</name>
    <dbReference type="NCBI Taxonomy" id="412755"/>
    <lineage>
        <taxon>unclassified sequences</taxon>
        <taxon>metagenomes</taxon>
        <taxon>ecological metagenomes</taxon>
    </lineage>
</organism>
<reference evidence="1" key="1">
    <citation type="journal article" date="2015" name="Nature">
        <title>Complex archaea that bridge the gap between prokaryotes and eukaryotes.</title>
        <authorList>
            <person name="Spang A."/>
            <person name="Saw J.H."/>
            <person name="Jorgensen S.L."/>
            <person name="Zaremba-Niedzwiedzka K."/>
            <person name="Martijn J."/>
            <person name="Lind A.E."/>
            <person name="van Eijk R."/>
            <person name="Schleper C."/>
            <person name="Guy L."/>
            <person name="Ettema T.J."/>
        </authorList>
    </citation>
    <scope>NUCLEOTIDE SEQUENCE</scope>
</reference>
<comment type="caution">
    <text evidence="1">The sequence shown here is derived from an EMBL/GenBank/DDBJ whole genome shotgun (WGS) entry which is preliminary data.</text>
</comment>
<sequence>NDIPHIAYTEVTRDRGVYYWGVFYNNRISGSWNASGVEVEGFSSSQACRQPDIAIDSDDKPCISYWNLEGGTYGTVRAAIGNVNNAASFTLFTIASAGGGYVIDHRYTGIAVDSNGDHHVAYAKIASAGIADSLEIRKHVKANAWSSWETVEVVDDSPGLEPFYVTLAINGTDRYIFCGEVVTDDVVYYIDTGSGWGSQQTLETGTYKAVRVKWAYNVNRGSDGTDYGGGSGIPELDYVFEDSTATPDIFYNKVVLAVLITVDADIIFPAITISAQAHLQAEIDMVLPVLTVESFAGALADITLPQITVNATSLIYGDIDITLPLLTVLSSVSGEVDAVITLPLLSIQGLGRPPPLQYYITVPNRKRSSD</sequence>
<name>A0A0F9AFA9_9ZZZZ</name>
<protein>
    <submittedName>
        <fullName evidence="1">Uncharacterized protein</fullName>
    </submittedName>
</protein>
<feature type="non-terminal residue" evidence="1">
    <location>
        <position position="1"/>
    </location>
</feature>